<name>A0AA89BQJ5_PINIB</name>
<accession>A0AA89BQJ5</accession>
<evidence type="ECO:0000313" key="3">
    <source>
        <dbReference type="Proteomes" id="UP001186944"/>
    </source>
</evidence>
<keyword evidence="3" id="KW-1185">Reference proteome</keyword>
<evidence type="ECO:0000256" key="1">
    <source>
        <dbReference type="SAM" id="Phobius"/>
    </source>
</evidence>
<protein>
    <recommendedName>
        <fullName evidence="4">WSC domain-containing protein</fullName>
    </recommendedName>
</protein>
<dbReference type="Proteomes" id="UP001186944">
    <property type="component" value="Unassembled WGS sequence"/>
</dbReference>
<evidence type="ECO:0000313" key="2">
    <source>
        <dbReference type="EMBL" id="KAK3090326.1"/>
    </source>
</evidence>
<dbReference type="EMBL" id="VSWD01000010">
    <property type="protein sequence ID" value="KAK3090326.1"/>
    <property type="molecule type" value="Genomic_DNA"/>
</dbReference>
<comment type="caution">
    <text evidence="2">The sequence shown here is derived from an EMBL/GenBank/DDBJ whole genome shotgun (WGS) entry which is preliminary data.</text>
</comment>
<keyword evidence="1" id="KW-0812">Transmembrane</keyword>
<dbReference type="AlphaFoldDB" id="A0AA89BQJ5"/>
<organism evidence="2 3">
    <name type="scientific">Pinctada imbricata</name>
    <name type="common">Atlantic pearl-oyster</name>
    <name type="synonym">Pinctada martensii</name>
    <dbReference type="NCBI Taxonomy" id="66713"/>
    <lineage>
        <taxon>Eukaryota</taxon>
        <taxon>Metazoa</taxon>
        <taxon>Spiralia</taxon>
        <taxon>Lophotrochozoa</taxon>
        <taxon>Mollusca</taxon>
        <taxon>Bivalvia</taxon>
        <taxon>Autobranchia</taxon>
        <taxon>Pteriomorphia</taxon>
        <taxon>Pterioida</taxon>
        <taxon>Pterioidea</taxon>
        <taxon>Pteriidae</taxon>
        <taxon>Pinctada</taxon>
    </lineage>
</organism>
<evidence type="ECO:0008006" key="4">
    <source>
        <dbReference type="Google" id="ProtNLM"/>
    </source>
</evidence>
<gene>
    <name evidence="2" type="ORF">FSP39_010954</name>
</gene>
<keyword evidence="1" id="KW-1133">Transmembrane helix</keyword>
<reference evidence="2" key="1">
    <citation type="submission" date="2019-08" db="EMBL/GenBank/DDBJ databases">
        <title>The improved chromosome-level genome for the pearl oyster Pinctada fucata martensii using PacBio sequencing and Hi-C.</title>
        <authorList>
            <person name="Zheng Z."/>
        </authorList>
    </citation>
    <scope>NUCLEOTIDE SEQUENCE</scope>
    <source>
        <strain evidence="2">ZZ-2019</strain>
        <tissue evidence="2">Adductor muscle</tissue>
    </source>
</reference>
<keyword evidence="1" id="KW-0472">Membrane</keyword>
<proteinExistence type="predicted"/>
<sequence>MEAHGRCHSLGGHMASYVEIEPYLDDIDKLCDPPASFWIGNFTINTPILQFEGYLNDTIIRRVADGSQVFNTTSLEQCALMCGEFPSFTVSDRSCLCLTSDQERDVTGGAKYSIIPKRGAKTLLYKYYDKTGSTSEKCVLEFCKASVSEDVKSSSPEVEECSFPVEVNSICRDSLTTNERRQLSALRKSWRGAHDFCQNRTHGGLIGKLSIDNCRQLRLVYGDSIMNTYLWTSIKSYHKSFSAIDYQFSAEITIPKALYFSWLEHLDLSVSSSAYSPVNRFGFFCNTDKQLHNVSSSCDLDLTALRSPPYPPVIRTDDLKVADAGGMEWKTVIIVVAVIIFIVIICLIVKLIVYSRRSKSDRKEKDKLKVTANGYHGDDPDDFSDDTRLMEVDTSNKANDTMNSILVEMKSLNDSRT</sequence>
<feature type="transmembrane region" description="Helical" evidence="1">
    <location>
        <begin position="332"/>
        <end position="353"/>
    </location>
</feature>